<evidence type="ECO:0000313" key="2">
    <source>
        <dbReference type="EMBL" id="MCE2056024.1"/>
    </source>
</evidence>
<gene>
    <name evidence="2" type="primary">NAD1_3</name>
    <name evidence="2" type="ORF">HAX54_043932</name>
</gene>
<proteinExistence type="predicted"/>
<reference evidence="2 3" key="1">
    <citation type="journal article" date="2021" name="BMC Genomics">
        <title>Datura genome reveals duplications of psychoactive alkaloid biosynthetic genes and high mutation rate following tissue culture.</title>
        <authorList>
            <person name="Rajewski A."/>
            <person name="Carter-House D."/>
            <person name="Stajich J."/>
            <person name="Litt A."/>
        </authorList>
    </citation>
    <scope>NUCLEOTIDE SEQUENCE [LARGE SCALE GENOMIC DNA]</scope>
    <source>
        <strain evidence="2">AR-01</strain>
    </source>
</reference>
<evidence type="ECO:0000313" key="3">
    <source>
        <dbReference type="Proteomes" id="UP000823775"/>
    </source>
</evidence>
<sequence length="298" mass="32980">MAPVATFMLEDAVARAVMPFDYGMVGLVIGGGRSVAYDTRTNRFQNGFVPQVLRRSTLHRCGLTGLGLINPFFHLSIGPCPGWVDASQPGADRIGVSLGWMLIASPGIKTSSRRPVARSPYFGRCLGQEPYRKSWLSVQTSRGVEEAFPVRSKALRDEPLQTAFRSFSTQRGEEVLAANLPDERTSELSSAFTIWRWMAPGRDLPLLLLLLLSPLTTPPPAARTPNLYYLSLEVGRVRTFLSREGFGICDQMLPPDLTSLSTKFSFLHRIDTNLPTPAPTGSKRAVRFPDRTHSFPTR</sequence>
<comment type="caution">
    <text evidence="2">The sequence shown here is derived from an EMBL/GenBank/DDBJ whole genome shotgun (WGS) entry which is preliminary data.</text>
</comment>
<accession>A0ABS8W1U9</accession>
<name>A0ABS8W1U9_DATST</name>
<dbReference type="EMBL" id="JACEIK010006637">
    <property type="protein sequence ID" value="MCE2056024.1"/>
    <property type="molecule type" value="Genomic_DNA"/>
</dbReference>
<dbReference type="Proteomes" id="UP000823775">
    <property type="component" value="Unassembled WGS sequence"/>
</dbReference>
<feature type="region of interest" description="Disordered" evidence="1">
    <location>
        <begin position="275"/>
        <end position="298"/>
    </location>
</feature>
<organism evidence="2 3">
    <name type="scientific">Datura stramonium</name>
    <name type="common">Jimsonweed</name>
    <name type="synonym">Common thornapple</name>
    <dbReference type="NCBI Taxonomy" id="4076"/>
    <lineage>
        <taxon>Eukaryota</taxon>
        <taxon>Viridiplantae</taxon>
        <taxon>Streptophyta</taxon>
        <taxon>Embryophyta</taxon>
        <taxon>Tracheophyta</taxon>
        <taxon>Spermatophyta</taxon>
        <taxon>Magnoliopsida</taxon>
        <taxon>eudicotyledons</taxon>
        <taxon>Gunneridae</taxon>
        <taxon>Pentapetalae</taxon>
        <taxon>asterids</taxon>
        <taxon>lamiids</taxon>
        <taxon>Solanales</taxon>
        <taxon>Solanaceae</taxon>
        <taxon>Solanoideae</taxon>
        <taxon>Datureae</taxon>
        <taxon>Datura</taxon>
    </lineage>
</organism>
<keyword evidence="3" id="KW-1185">Reference proteome</keyword>
<evidence type="ECO:0000256" key="1">
    <source>
        <dbReference type="SAM" id="MobiDB-lite"/>
    </source>
</evidence>
<feature type="compositionally biased region" description="Basic and acidic residues" evidence="1">
    <location>
        <begin position="287"/>
        <end position="298"/>
    </location>
</feature>
<protein>
    <submittedName>
        <fullName evidence="2">NADH:ubiquinone dehydrogenase subunit 1</fullName>
    </submittedName>
</protein>